<accession>A0ABT8ZI90</accession>
<dbReference type="EMBL" id="JAUQOM010000001">
    <property type="protein sequence ID" value="MDO7834255.1"/>
    <property type="molecule type" value="Genomic_DNA"/>
</dbReference>
<reference evidence="7" key="1">
    <citation type="submission" date="2023-07" db="EMBL/GenBank/DDBJ databases">
        <title>Bacterial whole genome sequence for Sphingobium sp. HBC34.</title>
        <authorList>
            <person name="Le V."/>
            <person name="Ko S.-R."/>
            <person name="Ahn C.-Y."/>
            <person name="Oh H.-M."/>
        </authorList>
    </citation>
    <scope>NUCLEOTIDE SEQUENCE</scope>
    <source>
        <strain evidence="7">HBC34</strain>
    </source>
</reference>
<keyword evidence="3 6" id="KW-0732">Signal</keyword>
<evidence type="ECO:0000313" key="7">
    <source>
        <dbReference type="EMBL" id="MDO7834255.1"/>
    </source>
</evidence>
<keyword evidence="5" id="KW-0325">Glycoprotein</keyword>
<keyword evidence="2" id="KW-0645">Protease</keyword>
<dbReference type="PANTHER" id="PTHR11802">
    <property type="entry name" value="SERINE PROTEASE FAMILY S10 SERINE CARBOXYPEPTIDASE"/>
    <property type="match status" value="1"/>
</dbReference>
<keyword evidence="8" id="KW-1185">Reference proteome</keyword>
<keyword evidence="4" id="KW-0378">Hydrolase</keyword>
<dbReference type="PANTHER" id="PTHR11802:SF3">
    <property type="entry name" value="RETINOID-INDUCIBLE SERINE CARBOXYPEPTIDASE"/>
    <property type="match status" value="1"/>
</dbReference>
<organism evidence="7 8">
    <name type="scientific">Sphingobium cyanobacteriorum</name>
    <dbReference type="NCBI Taxonomy" id="3063954"/>
    <lineage>
        <taxon>Bacteria</taxon>
        <taxon>Pseudomonadati</taxon>
        <taxon>Pseudomonadota</taxon>
        <taxon>Alphaproteobacteria</taxon>
        <taxon>Sphingomonadales</taxon>
        <taxon>Sphingomonadaceae</taxon>
        <taxon>Sphingobium</taxon>
    </lineage>
</organism>
<dbReference type="Gene3D" id="3.40.50.1820">
    <property type="entry name" value="alpha/beta hydrolase"/>
    <property type="match status" value="1"/>
</dbReference>
<evidence type="ECO:0000313" key="8">
    <source>
        <dbReference type="Proteomes" id="UP001176471"/>
    </source>
</evidence>
<evidence type="ECO:0008006" key="9">
    <source>
        <dbReference type="Google" id="ProtNLM"/>
    </source>
</evidence>
<dbReference type="PROSITE" id="PS00131">
    <property type="entry name" value="CARBOXYPEPT_SER_SER"/>
    <property type="match status" value="1"/>
</dbReference>
<proteinExistence type="predicted"/>
<evidence type="ECO:0000256" key="2">
    <source>
        <dbReference type="ARBA" id="ARBA00022670"/>
    </source>
</evidence>
<dbReference type="InterPro" id="IPR029058">
    <property type="entry name" value="AB_hydrolase_fold"/>
</dbReference>
<dbReference type="Proteomes" id="UP001176471">
    <property type="component" value="Unassembled WGS sequence"/>
</dbReference>
<dbReference type="SUPFAM" id="SSF53474">
    <property type="entry name" value="alpha/beta-Hydrolases"/>
    <property type="match status" value="1"/>
</dbReference>
<evidence type="ECO:0000256" key="5">
    <source>
        <dbReference type="ARBA" id="ARBA00023180"/>
    </source>
</evidence>
<evidence type="ECO:0000256" key="6">
    <source>
        <dbReference type="SAM" id="SignalP"/>
    </source>
</evidence>
<sequence length="523" mass="56508">MKQPWMIARFLAAIALPSVSMQRLAGAVTVAMMVHMGATDAVAQTPPARADAFPVAPDGPLRAVTTSHRITTPRGAIAYRATWFETVLRSPDGTPQATISATAYVRDGGDANRPVALFFNGGPGVSSSSLHSTLFGPRRLGERDAAGKQEPGDNPDTLLDMADLLFIDPVGTGFSRPLRADGGKPYWSFEGDAAAVLTLVREWLGANGRMASPLFIAGESYGGYRLGVMAKAMDGLNVQGLILVSPLLDLAEPDDQQAINRLPTMAVAAWHHRRRPDDRRTVDQVWQEARAFAQSDYALALQQGSALPAAERAAMAARLAPLIGWPQSAIEAADLRVDLQQFLETLVSGRIASRFDVRIAAPEPAKPINPDRPDAGQDPLITPAKSNFIVSQPMGDYLRNELKVPTAREYYALAADVNFNWDWSPLTLVSGAAWSVTGNIAKLMRDRPQVRTLLIGGYYDLVIPLLGVRYAFTHNAVPLDRLSVVTLPSGHSALEGDTDKPRGMRVIRDFIAGKPDEGGMTFR</sequence>
<dbReference type="RefSeq" id="WP_304534751.1">
    <property type="nucleotide sequence ID" value="NZ_JAUQOM010000001.1"/>
</dbReference>
<evidence type="ECO:0000256" key="3">
    <source>
        <dbReference type="ARBA" id="ARBA00022729"/>
    </source>
</evidence>
<feature type="signal peptide" evidence="6">
    <location>
        <begin position="1"/>
        <end position="25"/>
    </location>
</feature>
<feature type="chain" id="PRO_5046352240" description="Peptidase S10" evidence="6">
    <location>
        <begin position="26"/>
        <end position="523"/>
    </location>
</feature>
<evidence type="ECO:0000256" key="1">
    <source>
        <dbReference type="ARBA" id="ARBA00022645"/>
    </source>
</evidence>
<comment type="caution">
    <text evidence="7">The sequence shown here is derived from an EMBL/GenBank/DDBJ whole genome shotgun (WGS) entry which is preliminary data.</text>
</comment>
<dbReference type="InterPro" id="IPR018202">
    <property type="entry name" value="Ser_caboxypep_ser_AS"/>
</dbReference>
<keyword evidence="1" id="KW-0121">Carboxypeptidase</keyword>
<dbReference type="InterPro" id="IPR001563">
    <property type="entry name" value="Peptidase_S10"/>
</dbReference>
<gene>
    <name evidence="7" type="ORF">Q4610_04275</name>
</gene>
<dbReference type="Pfam" id="PF00450">
    <property type="entry name" value="Peptidase_S10"/>
    <property type="match status" value="1"/>
</dbReference>
<evidence type="ECO:0000256" key="4">
    <source>
        <dbReference type="ARBA" id="ARBA00022801"/>
    </source>
</evidence>
<name>A0ABT8ZI90_9SPHN</name>
<protein>
    <recommendedName>
        <fullName evidence="9">Peptidase S10</fullName>
    </recommendedName>
</protein>